<evidence type="ECO:0000256" key="5">
    <source>
        <dbReference type="ARBA" id="ARBA00022985"/>
    </source>
</evidence>
<keyword evidence="5" id="KW-0448">Lipopolysaccharide biosynthesis</keyword>
<keyword evidence="3 10" id="KW-0808">Transferase</keyword>
<evidence type="ECO:0000256" key="7">
    <source>
        <dbReference type="ARBA" id="ARBA00023136"/>
    </source>
</evidence>
<keyword evidence="7 8" id="KW-0472">Membrane</keyword>
<dbReference type="GO" id="GO:0099621">
    <property type="term" value="F:undecaprenyl-phosphate 4-deoxy-4-formamido-L-arabinose transferase activity"/>
    <property type="evidence" value="ECO:0007669"/>
    <property type="project" value="TreeGrafter"/>
</dbReference>
<name>A0A317ZMZ9_9BACT</name>
<evidence type="ECO:0000256" key="4">
    <source>
        <dbReference type="ARBA" id="ARBA00022692"/>
    </source>
</evidence>
<evidence type="ECO:0000313" key="10">
    <source>
        <dbReference type="EMBL" id="PXA05567.1"/>
    </source>
</evidence>
<dbReference type="EMBL" id="QHJQ01000001">
    <property type="protein sequence ID" value="PXA05567.1"/>
    <property type="molecule type" value="Genomic_DNA"/>
</dbReference>
<dbReference type="InterPro" id="IPR050256">
    <property type="entry name" value="Glycosyltransferase_2"/>
</dbReference>
<evidence type="ECO:0000256" key="1">
    <source>
        <dbReference type="ARBA" id="ARBA00022475"/>
    </source>
</evidence>
<keyword evidence="4 8" id="KW-0812">Transmembrane</keyword>
<dbReference type="CDD" id="cd04187">
    <property type="entry name" value="DPM1_like_bac"/>
    <property type="match status" value="1"/>
</dbReference>
<dbReference type="AlphaFoldDB" id="A0A317ZMZ9"/>
<reference evidence="10 11" key="1">
    <citation type="submission" date="2018-05" db="EMBL/GenBank/DDBJ databases">
        <title>Coraliomargarita sinensis sp. nov., isolated from a marine solar saltern.</title>
        <authorList>
            <person name="Zhou L.Y."/>
        </authorList>
    </citation>
    <scope>NUCLEOTIDE SEQUENCE [LARGE SCALE GENOMIC DNA]</scope>
    <source>
        <strain evidence="10 11">WN38</strain>
    </source>
</reference>
<dbReference type="InterPro" id="IPR029044">
    <property type="entry name" value="Nucleotide-diphossugar_trans"/>
</dbReference>
<dbReference type="SUPFAM" id="SSF53448">
    <property type="entry name" value="Nucleotide-diphospho-sugar transferases"/>
    <property type="match status" value="1"/>
</dbReference>
<evidence type="ECO:0000259" key="9">
    <source>
        <dbReference type="Pfam" id="PF00535"/>
    </source>
</evidence>
<evidence type="ECO:0000256" key="8">
    <source>
        <dbReference type="SAM" id="Phobius"/>
    </source>
</evidence>
<dbReference type="InterPro" id="IPR001173">
    <property type="entry name" value="Glyco_trans_2-like"/>
</dbReference>
<dbReference type="Pfam" id="PF00535">
    <property type="entry name" value="Glycos_transf_2"/>
    <property type="match status" value="1"/>
</dbReference>
<dbReference type="FunCoup" id="A0A317ZMZ9">
    <property type="interactions" value="355"/>
</dbReference>
<dbReference type="RefSeq" id="WP_110129646.1">
    <property type="nucleotide sequence ID" value="NZ_QHJQ01000001.1"/>
</dbReference>
<sequence length="315" mass="34667">MSAEAKLSIVIPLCNEAETLVPLYEKISTTADANDIDAFEVIFVDDGSTDTSWEVLESLKSEHPERIKALRFRRNLGKAAALSAGFEVTRGEIVITMDADLQDEPAEIPRFLEKLGEGYDCVSGWKQLRRDPLGKTLPSRVFNAATRVASGVKIHDFNCGFKAYRAEAIHSIELYGELHRYIPVLLAAEGFTTTEIPVEHHRRTHGVSKYGWKRLIKGGLDLITVVVLTRYLKRPGHFFGGFGLLSGLIGFAILAWLTADKIIFGSSIGQRPLLQLGILLVILGVQLVSTGLIGELLNFNSKSKGSNAPHVIEEL</sequence>
<evidence type="ECO:0000313" key="11">
    <source>
        <dbReference type="Proteomes" id="UP000247099"/>
    </source>
</evidence>
<dbReference type="Gene3D" id="3.90.550.10">
    <property type="entry name" value="Spore Coat Polysaccharide Biosynthesis Protein SpsA, Chain A"/>
    <property type="match status" value="1"/>
</dbReference>
<evidence type="ECO:0000256" key="3">
    <source>
        <dbReference type="ARBA" id="ARBA00022679"/>
    </source>
</evidence>
<proteinExistence type="predicted"/>
<dbReference type="Proteomes" id="UP000247099">
    <property type="component" value="Unassembled WGS sequence"/>
</dbReference>
<feature type="transmembrane region" description="Helical" evidence="8">
    <location>
        <begin position="277"/>
        <end position="297"/>
    </location>
</feature>
<keyword evidence="2" id="KW-0328">Glycosyltransferase</keyword>
<accession>A0A317ZMZ9</accession>
<dbReference type="GO" id="GO:0009103">
    <property type="term" value="P:lipopolysaccharide biosynthetic process"/>
    <property type="evidence" value="ECO:0007669"/>
    <property type="project" value="UniProtKB-KW"/>
</dbReference>
<dbReference type="GO" id="GO:0005886">
    <property type="term" value="C:plasma membrane"/>
    <property type="evidence" value="ECO:0007669"/>
    <property type="project" value="TreeGrafter"/>
</dbReference>
<keyword evidence="1" id="KW-1003">Cell membrane</keyword>
<feature type="domain" description="Glycosyltransferase 2-like" evidence="9">
    <location>
        <begin position="8"/>
        <end position="170"/>
    </location>
</feature>
<keyword evidence="11" id="KW-1185">Reference proteome</keyword>
<dbReference type="PANTHER" id="PTHR48090">
    <property type="entry name" value="UNDECAPRENYL-PHOSPHATE 4-DEOXY-4-FORMAMIDO-L-ARABINOSE TRANSFERASE-RELATED"/>
    <property type="match status" value="1"/>
</dbReference>
<organism evidence="10 11">
    <name type="scientific">Coraliomargarita sinensis</name>
    <dbReference type="NCBI Taxonomy" id="2174842"/>
    <lineage>
        <taxon>Bacteria</taxon>
        <taxon>Pseudomonadati</taxon>
        <taxon>Verrucomicrobiota</taxon>
        <taxon>Opitutia</taxon>
        <taxon>Puniceicoccales</taxon>
        <taxon>Coraliomargaritaceae</taxon>
        <taxon>Coraliomargarita</taxon>
    </lineage>
</organism>
<evidence type="ECO:0000256" key="6">
    <source>
        <dbReference type="ARBA" id="ARBA00022989"/>
    </source>
</evidence>
<protein>
    <submittedName>
        <fullName evidence="10">Glycosyltransferase</fullName>
    </submittedName>
</protein>
<feature type="transmembrane region" description="Helical" evidence="8">
    <location>
        <begin position="238"/>
        <end position="257"/>
    </location>
</feature>
<dbReference type="InParanoid" id="A0A317ZMZ9"/>
<dbReference type="OrthoDB" id="9807778at2"/>
<gene>
    <name evidence="10" type="ORF">DDZ13_01455</name>
</gene>
<dbReference type="PANTHER" id="PTHR48090:SF3">
    <property type="entry name" value="UNDECAPRENYL-PHOSPHATE 4-DEOXY-4-FORMAMIDO-L-ARABINOSE TRANSFERASE"/>
    <property type="match status" value="1"/>
</dbReference>
<evidence type="ECO:0000256" key="2">
    <source>
        <dbReference type="ARBA" id="ARBA00022676"/>
    </source>
</evidence>
<comment type="caution">
    <text evidence="10">The sequence shown here is derived from an EMBL/GenBank/DDBJ whole genome shotgun (WGS) entry which is preliminary data.</text>
</comment>
<keyword evidence="6 8" id="KW-1133">Transmembrane helix</keyword>